<dbReference type="AlphaFoldDB" id="A0A9X4QUX2"/>
<proteinExistence type="predicted"/>
<name>A0A9X4QUX2_9BACL</name>
<keyword evidence="2" id="KW-1185">Reference proteome</keyword>
<organism evidence="1 2">
    <name type="scientific">Cohnella rhizosphaerae</name>
    <dbReference type="NCBI Taxonomy" id="1457232"/>
    <lineage>
        <taxon>Bacteria</taxon>
        <taxon>Bacillati</taxon>
        <taxon>Bacillota</taxon>
        <taxon>Bacilli</taxon>
        <taxon>Bacillales</taxon>
        <taxon>Paenibacillaceae</taxon>
        <taxon>Cohnella</taxon>
    </lineage>
</organism>
<dbReference type="Proteomes" id="UP001153404">
    <property type="component" value="Unassembled WGS sequence"/>
</dbReference>
<gene>
    <name evidence="1" type="ORF">OMP40_27760</name>
</gene>
<protein>
    <submittedName>
        <fullName evidence="1">Uncharacterized protein</fullName>
    </submittedName>
</protein>
<dbReference type="EMBL" id="JAPDIA010000008">
    <property type="protein sequence ID" value="MDG0812696.1"/>
    <property type="molecule type" value="Genomic_DNA"/>
</dbReference>
<comment type="caution">
    <text evidence="1">The sequence shown here is derived from an EMBL/GenBank/DDBJ whole genome shotgun (WGS) entry which is preliminary data.</text>
</comment>
<evidence type="ECO:0000313" key="2">
    <source>
        <dbReference type="Proteomes" id="UP001153404"/>
    </source>
</evidence>
<accession>A0A9X4QUX2</accession>
<dbReference type="RefSeq" id="WP_277536139.1">
    <property type="nucleotide sequence ID" value="NZ_JAPDIA010000008.1"/>
</dbReference>
<reference evidence="1" key="1">
    <citation type="submission" date="2022-10" db="EMBL/GenBank/DDBJ databases">
        <title>Comparative genomic analysis of Cohnella hashimotonis sp. nov., isolated from the International Space Station.</title>
        <authorList>
            <person name="Simpson A."/>
            <person name="Venkateswaran K."/>
        </authorList>
    </citation>
    <scope>NUCLEOTIDE SEQUENCE</scope>
    <source>
        <strain evidence="1">DSM 28161</strain>
    </source>
</reference>
<sequence>MATQLPMRKSMQETATPSPQKNLHLVQVMPTVPKPFEIRDWREKAKAFDRFAFDFDRKGDYLPVIWRDRTHYNMDEDTFGLMSYVGKSDQGGNGSQEAITVMASVLGATLVGIDKSGQDGSNYVKMLQTFFRKEEGVFVWYPCIPSGDTFWYEIQANILYAVISYFYPNQPEMEALVRSSADRWVEAVRVMTDEDERINFNYTSFDFKNMEPVDNGKWKEPDAASGVAMLMYLAYLRFGDQKYLDTADACLDFLDDQEDNPYYELLMYYSPYLAARMEVEHGTRHDITKYINWIFDGGVEIRPDWGMCIERWGNYDMHGLVGNLKDFGGYIFVMNGFFLFSTLAPLLRYDSRYARTVGKWMLNVANQSRLFYADGLPADKQSGADWKGDPEHALPYEGIRKEYDGKSPYASGDATVIGWGPLDFSVYSGSHVGFMGALIGKTNVEGILQIDCLKTDYYHQAAYPTFLYYNPFGSEQSVEINGLGQDAVDLYDTVSGRFLAKAVTGTATFVVPAEDAVLLVATPAGGRQERKNGQLWIDGVYVAPAPKAAVNMRGIQDRQKVNNVMKIDVEAGLPAGESIKRFAFRFGSKVLYEGTEAPEPLYLDTLRFHNGFYHLRAELEASGGSSDFCEIGVMVENPSNPLSQPN</sequence>
<evidence type="ECO:0000313" key="1">
    <source>
        <dbReference type="EMBL" id="MDG0812696.1"/>
    </source>
</evidence>